<proteinExistence type="predicted"/>
<comment type="caution">
    <text evidence="3">The sequence shown here is derived from an EMBL/GenBank/DDBJ whole genome shotgun (WGS) entry which is preliminary data.</text>
</comment>
<sequence>MPIPLKIVSVALLGAAALAAVPAPATADSVVRPGDPRLRYMGHWGHVRGAAITVNSGSELTFRFTGYTLTGLFDASTITVPSQIYVAIDGGPRTLYKVDRDEIDFTPAALPGRRHTVTIAVKDVDEYENRWILPLQSGIVLTGFRLGPRARVLPTPRPRGPRMEFYGDSITEGVAALCDHTGVDCADGTVDYANLTGRAFHADFDQVGFGKQGIIQPGHGNVGTAAESFGWNFAGSPADDRFRPGAVVVNEGTNDTPYSSADFEPGYLAYLRRIRTAYPRAWIFAMRPFGGYHADDIASAVRSMGDPRVVYVDTTGWLSAADGDYNGGHPNVQGHRKAADRLIPLIAATTGWRTR</sequence>
<gene>
    <name evidence="3" type="ORF">GCM10023196_101460</name>
</gene>
<dbReference type="PANTHER" id="PTHR37834">
    <property type="entry name" value="GDSL-LIKE LIPASE/ACYLHYDROLASE DOMAIN PROTEIN (AFU_ORTHOLOGUE AFUA_2G00620)"/>
    <property type="match status" value="1"/>
</dbReference>
<dbReference type="Gene3D" id="2.60.120.260">
    <property type="entry name" value="Galactose-binding domain-like"/>
    <property type="match status" value="1"/>
</dbReference>
<reference evidence="4" key="1">
    <citation type="journal article" date="2019" name="Int. J. Syst. Evol. Microbiol.">
        <title>The Global Catalogue of Microorganisms (GCM) 10K type strain sequencing project: providing services to taxonomists for standard genome sequencing and annotation.</title>
        <authorList>
            <consortium name="The Broad Institute Genomics Platform"/>
            <consortium name="The Broad Institute Genome Sequencing Center for Infectious Disease"/>
            <person name="Wu L."/>
            <person name="Ma J."/>
        </authorList>
    </citation>
    <scope>NUCLEOTIDE SEQUENCE [LARGE SCALE GENOMIC DNA]</scope>
    <source>
        <strain evidence="4">JCM 17939</strain>
    </source>
</reference>
<evidence type="ECO:0000259" key="2">
    <source>
        <dbReference type="Pfam" id="PF13472"/>
    </source>
</evidence>
<evidence type="ECO:0000256" key="1">
    <source>
        <dbReference type="SAM" id="SignalP"/>
    </source>
</evidence>
<dbReference type="Gene3D" id="3.40.50.1110">
    <property type="entry name" value="SGNH hydrolase"/>
    <property type="match status" value="1"/>
</dbReference>
<accession>A0ABP8UV52</accession>
<feature type="signal peptide" evidence="1">
    <location>
        <begin position="1"/>
        <end position="27"/>
    </location>
</feature>
<dbReference type="InterPro" id="IPR013830">
    <property type="entry name" value="SGNH_hydro"/>
</dbReference>
<dbReference type="Pfam" id="PF13472">
    <property type="entry name" value="Lipase_GDSL_2"/>
    <property type="match status" value="1"/>
</dbReference>
<feature type="domain" description="SGNH hydrolase-type esterase" evidence="2">
    <location>
        <begin position="165"/>
        <end position="336"/>
    </location>
</feature>
<dbReference type="PANTHER" id="PTHR37834:SF2">
    <property type="entry name" value="ESTERASE, SGNH HYDROLASE-TYPE"/>
    <property type="match status" value="1"/>
</dbReference>
<evidence type="ECO:0000313" key="4">
    <source>
        <dbReference type="Proteomes" id="UP001501442"/>
    </source>
</evidence>
<dbReference type="InterPro" id="IPR052762">
    <property type="entry name" value="PCW_deacetylase/CE"/>
</dbReference>
<dbReference type="EMBL" id="BAABHK010000027">
    <property type="protein sequence ID" value="GAA4639521.1"/>
    <property type="molecule type" value="Genomic_DNA"/>
</dbReference>
<protein>
    <recommendedName>
        <fullName evidence="2">SGNH hydrolase-type esterase domain-containing protein</fullName>
    </recommendedName>
</protein>
<dbReference type="InterPro" id="IPR036514">
    <property type="entry name" value="SGNH_hydro_sf"/>
</dbReference>
<evidence type="ECO:0000313" key="3">
    <source>
        <dbReference type="EMBL" id="GAA4639521.1"/>
    </source>
</evidence>
<feature type="chain" id="PRO_5045394373" description="SGNH hydrolase-type esterase domain-containing protein" evidence="1">
    <location>
        <begin position="28"/>
        <end position="355"/>
    </location>
</feature>
<name>A0ABP8UV52_9ACTN</name>
<dbReference type="Proteomes" id="UP001501442">
    <property type="component" value="Unassembled WGS sequence"/>
</dbReference>
<keyword evidence="1" id="KW-0732">Signal</keyword>
<dbReference type="SUPFAM" id="SSF52266">
    <property type="entry name" value="SGNH hydrolase"/>
    <property type="match status" value="1"/>
</dbReference>
<dbReference type="RefSeq" id="WP_345443016.1">
    <property type="nucleotide sequence ID" value="NZ_BAABHK010000027.1"/>
</dbReference>
<keyword evidence="4" id="KW-1185">Reference proteome</keyword>
<organism evidence="3 4">
    <name type="scientific">Actinoallomurus vinaceus</name>
    <dbReference type="NCBI Taxonomy" id="1080074"/>
    <lineage>
        <taxon>Bacteria</taxon>
        <taxon>Bacillati</taxon>
        <taxon>Actinomycetota</taxon>
        <taxon>Actinomycetes</taxon>
        <taxon>Streptosporangiales</taxon>
        <taxon>Thermomonosporaceae</taxon>
        <taxon>Actinoallomurus</taxon>
    </lineage>
</organism>